<evidence type="ECO:0000313" key="3">
    <source>
        <dbReference type="Proteomes" id="UP000276991"/>
    </source>
</evidence>
<gene>
    <name evidence="2" type="ORF">NAV_LOCUS9251</name>
</gene>
<dbReference type="OrthoDB" id="10569922at2759"/>
<dbReference type="EMBL" id="UPTC01003545">
    <property type="protein sequence ID" value="VBB34460.1"/>
    <property type="molecule type" value="Genomic_DNA"/>
</dbReference>
<feature type="region of interest" description="Disordered" evidence="1">
    <location>
        <begin position="64"/>
        <end position="100"/>
    </location>
</feature>
<dbReference type="Proteomes" id="UP000276991">
    <property type="component" value="Unassembled WGS sequence"/>
</dbReference>
<feature type="non-terminal residue" evidence="2">
    <location>
        <position position="1"/>
    </location>
</feature>
<keyword evidence="3" id="KW-1185">Reference proteome</keyword>
<dbReference type="STRING" id="6277.A0A498SR25"/>
<dbReference type="AlphaFoldDB" id="A0A498SR25"/>
<reference evidence="2 3" key="1">
    <citation type="submission" date="2018-08" db="EMBL/GenBank/DDBJ databases">
        <authorList>
            <person name="Laetsch R D."/>
            <person name="Stevens L."/>
            <person name="Kumar S."/>
            <person name="Blaxter L. M."/>
        </authorList>
    </citation>
    <scope>NUCLEOTIDE SEQUENCE [LARGE SCALE GENOMIC DNA]</scope>
</reference>
<evidence type="ECO:0000313" key="2">
    <source>
        <dbReference type="EMBL" id="VBB34460.1"/>
    </source>
</evidence>
<evidence type="ECO:0000256" key="1">
    <source>
        <dbReference type="SAM" id="MobiDB-lite"/>
    </source>
</evidence>
<organism evidence="2 3">
    <name type="scientific">Acanthocheilonema viteae</name>
    <name type="common">Filarial nematode worm</name>
    <name type="synonym">Dipetalonema viteae</name>
    <dbReference type="NCBI Taxonomy" id="6277"/>
    <lineage>
        <taxon>Eukaryota</taxon>
        <taxon>Metazoa</taxon>
        <taxon>Ecdysozoa</taxon>
        <taxon>Nematoda</taxon>
        <taxon>Chromadorea</taxon>
        <taxon>Rhabditida</taxon>
        <taxon>Spirurina</taxon>
        <taxon>Spiruromorpha</taxon>
        <taxon>Filarioidea</taxon>
        <taxon>Onchocercidae</taxon>
        <taxon>Acanthocheilonema</taxon>
    </lineage>
</organism>
<proteinExistence type="predicted"/>
<protein>
    <submittedName>
        <fullName evidence="2">Uncharacterized protein</fullName>
    </submittedName>
</protein>
<name>A0A498SR25_ACAVI</name>
<accession>A0A498SR25</accession>
<sequence length="163" mass="17779">CQPVWDSPNGPNIPLLPVISEHNDPIITATDTTTITSNAMVTAIHHTFTNAYMQIQPEIQTLAETSSSNNTVDSKKRHHRRRVMKMEDNRSRSLGTHQRGQIQKFYRPIFPTNLATTITPSSSSSSSSSSSAAAAVAAAAVDVSTNLMELPQRSKQTFEIISG</sequence>